<reference evidence="6" key="1">
    <citation type="submission" date="2016-01" db="EMBL/GenBank/DDBJ databases">
        <title>Draft genome of Chromobacterium sp. F49.</title>
        <authorList>
            <person name="Hong K.W."/>
        </authorList>
    </citation>
    <scope>NUCLEOTIDE SEQUENCE [LARGE SCALE GENOMIC DNA]</scope>
    <source>
        <strain evidence="6">P7IIIA</strain>
    </source>
</reference>
<name>A0A163PVD2_9BACL</name>
<dbReference type="InterPro" id="IPR011711">
    <property type="entry name" value="GntR_C"/>
</dbReference>
<dbReference type="Pfam" id="PF00392">
    <property type="entry name" value="GntR"/>
    <property type="match status" value="1"/>
</dbReference>
<dbReference type="GO" id="GO:0003700">
    <property type="term" value="F:DNA-binding transcription factor activity"/>
    <property type="evidence" value="ECO:0007669"/>
    <property type="project" value="InterPro"/>
</dbReference>
<dbReference type="PANTHER" id="PTHR43537">
    <property type="entry name" value="TRANSCRIPTIONAL REGULATOR, GNTR FAMILY"/>
    <property type="match status" value="1"/>
</dbReference>
<proteinExistence type="predicted"/>
<comment type="caution">
    <text evidence="5">The sequence shown here is derived from an EMBL/GenBank/DDBJ whole genome shotgun (WGS) entry which is preliminary data.</text>
</comment>
<dbReference type="Gene3D" id="1.20.120.530">
    <property type="entry name" value="GntR ligand-binding domain-like"/>
    <property type="match status" value="1"/>
</dbReference>
<dbReference type="GO" id="GO:0003677">
    <property type="term" value="F:DNA binding"/>
    <property type="evidence" value="ECO:0007669"/>
    <property type="project" value="UniProtKB-KW"/>
</dbReference>
<dbReference type="SMART" id="SM00345">
    <property type="entry name" value="HTH_GNTR"/>
    <property type="match status" value="1"/>
</dbReference>
<dbReference type="RefSeq" id="WP_066245304.1">
    <property type="nucleotide sequence ID" value="NZ_LRFC01000038.1"/>
</dbReference>
<dbReference type="PANTHER" id="PTHR43537:SF24">
    <property type="entry name" value="GLUCONATE OPERON TRANSCRIPTIONAL REPRESSOR"/>
    <property type="match status" value="1"/>
</dbReference>
<feature type="domain" description="HTH gntR-type" evidence="4">
    <location>
        <begin position="8"/>
        <end position="75"/>
    </location>
</feature>
<dbReference type="Pfam" id="PF07729">
    <property type="entry name" value="FCD"/>
    <property type="match status" value="1"/>
</dbReference>
<dbReference type="Proteomes" id="UP000076567">
    <property type="component" value="Unassembled WGS sequence"/>
</dbReference>
<dbReference type="EMBL" id="LRFC01000038">
    <property type="protein sequence ID" value="KZE64188.1"/>
    <property type="molecule type" value="Genomic_DNA"/>
</dbReference>
<keyword evidence="2" id="KW-0238">DNA-binding</keyword>
<dbReference type="CDD" id="cd07377">
    <property type="entry name" value="WHTH_GntR"/>
    <property type="match status" value="1"/>
</dbReference>
<dbReference type="InterPro" id="IPR008920">
    <property type="entry name" value="TF_FadR/GntR_C"/>
</dbReference>
<organism evidence="5 6">
    <name type="scientific">Fictibacillus phosphorivorans</name>
    <dbReference type="NCBI Taxonomy" id="1221500"/>
    <lineage>
        <taxon>Bacteria</taxon>
        <taxon>Bacillati</taxon>
        <taxon>Bacillota</taxon>
        <taxon>Bacilli</taxon>
        <taxon>Bacillales</taxon>
        <taxon>Fictibacillaceae</taxon>
        <taxon>Fictibacillus</taxon>
    </lineage>
</organism>
<dbReference type="SMART" id="SM00895">
    <property type="entry name" value="FCD"/>
    <property type="match status" value="1"/>
</dbReference>
<evidence type="ECO:0000256" key="3">
    <source>
        <dbReference type="ARBA" id="ARBA00023163"/>
    </source>
</evidence>
<evidence type="ECO:0000256" key="2">
    <source>
        <dbReference type="ARBA" id="ARBA00023125"/>
    </source>
</evidence>
<evidence type="ECO:0000256" key="1">
    <source>
        <dbReference type="ARBA" id="ARBA00023015"/>
    </source>
</evidence>
<keyword evidence="1" id="KW-0805">Transcription regulation</keyword>
<dbReference type="SUPFAM" id="SSF46785">
    <property type="entry name" value="Winged helix' DNA-binding domain"/>
    <property type="match status" value="1"/>
</dbReference>
<dbReference type="Gene3D" id="1.10.10.10">
    <property type="entry name" value="Winged helix-like DNA-binding domain superfamily/Winged helix DNA-binding domain"/>
    <property type="match status" value="1"/>
</dbReference>
<dbReference type="PROSITE" id="PS50949">
    <property type="entry name" value="HTH_GNTR"/>
    <property type="match status" value="1"/>
</dbReference>
<gene>
    <name evidence="5" type="ORF">AWM68_13875</name>
</gene>
<evidence type="ECO:0000313" key="5">
    <source>
        <dbReference type="EMBL" id="KZE64188.1"/>
    </source>
</evidence>
<dbReference type="InterPro" id="IPR036388">
    <property type="entry name" value="WH-like_DNA-bd_sf"/>
</dbReference>
<protein>
    <recommendedName>
        <fullName evidence="4">HTH gntR-type domain-containing protein</fullName>
    </recommendedName>
</protein>
<accession>A0A163PVD2</accession>
<evidence type="ECO:0000259" key="4">
    <source>
        <dbReference type="PROSITE" id="PS50949"/>
    </source>
</evidence>
<dbReference type="InterPro" id="IPR036390">
    <property type="entry name" value="WH_DNA-bd_sf"/>
</dbReference>
<keyword evidence="3" id="KW-0804">Transcription</keyword>
<dbReference type="InterPro" id="IPR000524">
    <property type="entry name" value="Tscrpt_reg_HTH_GntR"/>
</dbReference>
<sequence length="214" mass="24706">MKQSIDFTTLQEKVTATIREAIFTQTFKPGERLIQDELAAKLGVSRMPIREALRCLEREGLVEVLPHKGAQVIGISKEDIEELYYLRSFLEGVTVQKSMNFLTSGDREELQHLVEKMDQDIRNNNLDLFVTHNQEFHTLLQKGCSWKKVKMLNKQFIEGYPAHVPSLIPHSMQVSNEEHKAMLEALDQKDPVKLRQLVELHIMRAGEKLTQLIE</sequence>
<dbReference type="AlphaFoldDB" id="A0A163PVD2"/>
<keyword evidence="6" id="KW-1185">Reference proteome</keyword>
<dbReference type="OrthoDB" id="2592645at2"/>
<dbReference type="SUPFAM" id="SSF48008">
    <property type="entry name" value="GntR ligand-binding domain-like"/>
    <property type="match status" value="1"/>
</dbReference>
<dbReference type="PRINTS" id="PR00035">
    <property type="entry name" value="HTHGNTR"/>
</dbReference>
<evidence type="ECO:0000313" key="6">
    <source>
        <dbReference type="Proteomes" id="UP000076567"/>
    </source>
</evidence>